<protein>
    <submittedName>
        <fullName evidence="2">(diamondback moth) hypothetical protein</fullName>
    </submittedName>
</protein>
<name>A0A8S4F8I2_PLUXY</name>
<sequence length="167" mass="18917">MPACTCPPPPQPQHYRGPVLIMHPGPGRERQEIYFGPAFGFELVAEDSGIDSESESRSGGGVRQEFRNFDISGDENSNKSDSDAQSEADGDEAQDSPPLLEVELTASEEEDEGSVLELVIPMQKKGQYHRVPKDEKGERKKQKSLFRRRPFRWMSCCFLPFKKNNKW</sequence>
<feature type="compositionally biased region" description="Pro residues" evidence="1">
    <location>
        <begin position="1"/>
        <end position="12"/>
    </location>
</feature>
<accession>A0A8S4F8I2</accession>
<dbReference type="EMBL" id="CAJHNJ030000029">
    <property type="protein sequence ID" value="CAG9123995.1"/>
    <property type="molecule type" value="Genomic_DNA"/>
</dbReference>
<keyword evidence="3" id="KW-1185">Reference proteome</keyword>
<comment type="caution">
    <text evidence="2">The sequence shown here is derived from an EMBL/GenBank/DDBJ whole genome shotgun (WGS) entry which is preliminary data.</text>
</comment>
<dbReference type="AlphaFoldDB" id="A0A8S4F8I2"/>
<evidence type="ECO:0000313" key="3">
    <source>
        <dbReference type="Proteomes" id="UP000653454"/>
    </source>
</evidence>
<feature type="region of interest" description="Disordered" evidence="1">
    <location>
        <begin position="46"/>
        <end position="146"/>
    </location>
</feature>
<evidence type="ECO:0000256" key="1">
    <source>
        <dbReference type="SAM" id="MobiDB-lite"/>
    </source>
</evidence>
<gene>
    <name evidence="2" type="ORF">PLXY2_LOCUS8091</name>
</gene>
<proteinExistence type="predicted"/>
<reference evidence="2" key="1">
    <citation type="submission" date="2020-11" db="EMBL/GenBank/DDBJ databases">
        <authorList>
            <person name="Whiteford S."/>
        </authorList>
    </citation>
    <scope>NUCLEOTIDE SEQUENCE</scope>
</reference>
<feature type="region of interest" description="Disordered" evidence="1">
    <location>
        <begin position="1"/>
        <end position="26"/>
    </location>
</feature>
<dbReference type="Proteomes" id="UP000653454">
    <property type="component" value="Unassembled WGS sequence"/>
</dbReference>
<feature type="compositionally biased region" description="Acidic residues" evidence="1">
    <location>
        <begin position="84"/>
        <end position="94"/>
    </location>
</feature>
<evidence type="ECO:0000313" key="2">
    <source>
        <dbReference type="EMBL" id="CAG9123995.1"/>
    </source>
</evidence>
<organism evidence="2 3">
    <name type="scientific">Plutella xylostella</name>
    <name type="common">Diamondback moth</name>
    <name type="synonym">Plutella maculipennis</name>
    <dbReference type="NCBI Taxonomy" id="51655"/>
    <lineage>
        <taxon>Eukaryota</taxon>
        <taxon>Metazoa</taxon>
        <taxon>Ecdysozoa</taxon>
        <taxon>Arthropoda</taxon>
        <taxon>Hexapoda</taxon>
        <taxon>Insecta</taxon>
        <taxon>Pterygota</taxon>
        <taxon>Neoptera</taxon>
        <taxon>Endopterygota</taxon>
        <taxon>Lepidoptera</taxon>
        <taxon>Glossata</taxon>
        <taxon>Ditrysia</taxon>
        <taxon>Yponomeutoidea</taxon>
        <taxon>Plutellidae</taxon>
        <taxon>Plutella</taxon>
    </lineage>
</organism>